<dbReference type="GO" id="GO:0005886">
    <property type="term" value="C:plasma membrane"/>
    <property type="evidence" value="ECO:0007669"/>
    <property type="project" value="TreeGrafter"/>
</dbReference>
<dbReference type="GO" id="GO:0015648">
    <property type="term" value="F:lipid-linked peptidoglycan transporter activity"/>
    <property type="evidence" value="ECO:0007669"/>
    <property type="project" value="TreeGrafter"/>
</dbReference>
<feature type="transmembrane region" description="Helical" evidence="7">
    <location>
        <begin position="249"/>
        <end position="268"/>
    </location>
</feature>
<dbReference type="Pfam" id="PF01098">
    <property type="entry name" value="FTSW_RODA_SPOVE"/>
    <property type="match status" value="1"/>
</dbReference>
<feature type="transmembrane region" description="Helical" evidence="7">
    <location>
        <begin position="398"/>
        <end position="418"/>
    </location>
</feature>
<feature type="transmembrane region" description="Helical" evidence="7">
    <location>
        <begin position="333"/>
        <end position="354"/>
    </location>
</feature>
<keyword evidence="2 7" id="KW-0812">Transmembrane</keyword>
<name>A0AAP4BPH8_9CORY</name>
<evidence type="ECO:0000313" key="8">
    <source>
        <dbReference type="EMBL" id="MDK4306948.1"/>
    </source>
</evidence>
<feature type="transmembrane region" description="Helical" evidence="7">
    <location>
        <begin position="40"/>
        <end position="61"/>
    </location>
</feature>
<sequence>MSRIFIRSTELGLLIVAAIAFAATLASFELSQGSTLSVTFLYLVGAFIGVFTVAHIALTIWAPYADQIMLPVVSLLNGLGLIMVYRIDTAKDLGLANRQVMWSVIGVALLIAVLIIVRDHKVLTRYSYLLGALGLVLLALPLVWPTSINADARIWIQIGSFTLQPGEFSKILLLMFFAQLLVQKRALFTVAGYRFFGISFPRLRDLAPILLVWAIAILIMAVSNDFGPVLLLFSTVLGMLFMATGRWSWLIIGLGLTALGGAFVYSLSAKIQDRFSAFRNPLDDVDGTGFQLSQSLFGMSWGGVTGTGLGEGHPDIIPVVWTDFILAAIGEELGLIGLTGVLILFALLVSRGFNTSLKVRDSYGKLLAAGLSLTMAIQIFVVVGGITALLPMTGLTTPFMSAGGSSLMANYVLLALLLRISNSARRPADEASGNNANADGGHAQPAANAAPGMEHTGVFDMQQAQYAQYSAQPQHPQNSQRPRRWQSSQRSQNSQRSQEAKR</sequence>
<feature type="transmembrane region" description="Helical" evidence="7">
    <location>
        <begin position="68"/>
        <end position="87"/>
    </location>
</feature>
<keyword evidence="4 7" id="KW-1133">Transmembrane helix</keyword>
<comment type="subcellular location">
    <subcellularLocation>
        <location evidence="1">Membrane</location>
        <topology evidence="1">Multi-pass membrane protein</topology>
    </subcellularLocation>
</comment>
<keyword evidence="5 7" id="KW-0472">Membrane</keyword>
<evidence type="ECO:0000256" key="4">
    <source>
        <dbReference type="ARBA" id="ARBA00022989"/>
    </source>
</evidence>
<reference evidence="8" key="1">
    <citation type="submission" date="2023-05" db="EMBL/GenBank/DDBJ databases">
        <title>Metabolic capabilities are highly conserved among human nasal-associated Corynebacterium species in pangenomic analyses.</title>
        <authorList>
            <person name="Tran T.H."/>
            <person name="Roberts A.Q."/>
            <person name="Escapa I.F."/>
            <person name="Gao W."/>
            <person name="Conlan S."/>
            <person name="Kong H."/>
            <person name="Segre J.A."/>
            <person name="Kelly M.S."/>
            <person name="Lemon K.P."/>
        </authorList>
    </citation>
    <scope>NUCLEOTIDE SEQUENCE</scope>
    <source>
        <strain evidence="8">KPL2773</strain>
    </source>
</reference>
<accession>A0AAP4BPH8</accession>
<dbReference type="InterPro" id="IPR001182">
    <property type="entry name" value="FtsW/RodA"/>
</dbReference>
<evidence type="ECO:0000256" key="5">
    <source>
        <dbReference type="ARBA" id="ARBA00023136"/>
    </source>
</evidence>
<comment type="caution">
    <text evidence="8">The sequence shown here is derived from an EMBL/GenBank/DDBJ whole genome shotgun (WGS) entry which is preliminary data.</text>
</comment>
<evidence type="ECO:0000256" key="3">
    <source>
        <dbReference type="ARBA" id="ARBA00022960"/>
    </source>
</evidence>
<evidence type="ECO:0000313" key="9">
    <source>
        <dbReference type="Proteomes" id="UP001224412"/>
    </source>
</evidence>
<organism evidence="8 9">
    <name type="scientific">Corynebacterium pseudodiphtheriticum</name>
    <dbReference type="NCBI Taxonomy" id="37637"/>
    <lineage>
        <taxon>Bacteria</taxon>
        <taxon>Bacillati</taxon>
        <taxon>Actinomycetota</taxon>
        <taxon>Actinomycetes</taxon>
        <taxon>Mycobacteriales</taxon>
        <taxon>Corynebacteriaceae</taxon>
        <taxon>Corynebacterium</taxon>
    </lineage>
</organism>
<feature type="transmembrane region" description="Helical" evidence="7">
    <location>
        <begin position="366"/>
        <end position="392"/>
    </location>
</feature>
<dbReference type="GO" id="GO:0032153">
    <property type="term" value="C:cell division site"/>
    <property type="evidence" value="ECO:0007669"/>
    <property type="project" value="TreeGrafter"/>
</dbReference>
<feature type="transmembrane region" description="Helical" evidence="7">
    <location>
        <begin position="129"/>
        <end position="148"/>
    </location>
</feature>
<dbReference type="GO" id="GO:0008360">
    <property type="term" value="P:regulation of cell shape"/>
    <property type="evidence" value="ECO:0007669"/>
    <property type="project" value="UniProtKB-KW"/>
</dbReference>
<feature type="transmembrane region" description="Helical" evidence="7">
    <location>
        <begin position="12"/>
        <end position="28"/>
    </location>
</feature>
<evidence type="ECO:0000256" key="7">
    <source>
        <dbReference type="SAM" id="Phobius"/>
    </source>
</evidence>
<dbReference type="RefSeq" id="WP_239262570.1">
    <property type="nucleotide sequence ID" value="NZ_JAKRDN010000003.1"/>
</dbReference>
<dbReference type="EMBL" id="JASNVH010000007">
    <property type="protein sequence ID" value="MDK4306948.1"/>
    <property type="molecule type" value="Genomic_DNA"/>
</dbReference>
<gene>
    <name evidence="8" type="ORF">QPX42_05205</name>
</gene>
<dbReference type="PANTHER" id="PTHR30474:SF3">
    <property type="entry name" value="PEPTIDOGLYCAN GLYCOSYLTRANSFERASE RODA"/>
    <property type="match status" value="1"/>
</dbReference>
<dbReference type="AlphaFoldDB" id="A0AAP4BPH8"/>
<feature type="transmembrane region" description="Helical" evidence="7">
    <location>
        <begin position="99"/>
        <end position="117"/>
    </location>
</feature>
<keyword evidence="3" id="KW-0133">Cell shape</keyword>
<dbReference type="Proteomes" id="UP001224412">
    <property type="component" value="Unassembled WGS sequence"/>
</dbReference>
<evidence type="ECO:0000256" key="1">
    <source>
        <dbReference type="ARBA" id="ARBA00004141"/>
    </source>
</evidence>
<evidence type="ECO:0000256" key="2">
    <source>
        <dbReference type="ARBA" id="ARBA00022692"/>
    </source>
</evidence>
<evidence type="ECO:0000256" key="6">
    <source>
        <dbReference type="SAM" id="MobiDB-lite"/>
    </source>
</evidence>
<dbReference type="GO" id="GO:0051301">
    <property type="term" value="P:cell division"/>
    <property type="evidence" value="ECO:0007669"/>
    <property type="project" value="InterPro"/>
</dbReference>
<feature type="region of interest" description="Disordered" evidence="6">
    <location>
        <begin position="427"/>
        <end position="452"/>
    </location>
</feature>
<proteinExistence type="predicted"/>
<feature type="region of interest" description="Disordered" evidence="6">
    <location>
        <begin position="464"/>
        <end position="502"/>
    </location>
</feature>
<protein>
    <submittedName>
        <fullName evidence="8">FtsW/RodA/SpoVE family cell cycle protein</fullName>
    </submittedName>
</protein>
<dbReference type="PANTHER" id="PTHR30474">
    <property type="entry name" value="CELL CYCLE PROTEIN"/>
    <property type="match status" value="1"/>
</dbReference>